<comment type="caution">
    <text evidence="1">The sequence shown here is derived from an EMBL/GenBank/DDBJ whole genome shotgun (WGS) entry which is preliminary data.</text>
</comment>
<gene>
    <name evidence="1" type="ORF">JDP02_09645</name>
</gene>
<proteinExistence type="predicted"/>
<accession>A0A8I1L8K6</accession>
<protein>
    <submittedName>
        <fullName evidence="1">Uncharacterized protein</fullName>
    </submittedName>
</protein>
<evidence type="ECO:0000313" key="2">
    <source>
        <dbReference type="Proteomes" id="UP000603369"/>
    </source>
</evidence>
<organism evidence="1 2">
    <name type="scientific">Corynebacterium tuberculostearicum</name>
    <dbReference type="NCBI Taxonomy" id="38304"/>
    <lineage>
        <taxon>Bacteria</taxon>
        <taxon>Bacillati</taxon>
        <taxon>Actinomycetota</taxon>
        <taxon>Actinomycetes</taxon>
        <taxon>Mycobacteriales</taxon>
        <taxon>Corynebacteriaceae</taxon>
        <taxon>Corynebacterium</taxon>
    </lineage>
</organism>
<name>A0A8I1L8K6_9CORY</name>
<evidence type="ECO:0000313" key="1">
    <source>
        <dbReference type="EMBL" id="MBK3428766.1"/>
    </source>
</evidence>
<dbReference type="Proteomes" id="UP000603369">
    <property type="component" value="Unassembled WGS sequence"/>
</dbReference>
<keyword evidence="2" id="KW-1185">Reference proteome</keyword>
<dbReference type="AlphaFoldDB" id="A0A8I1L8K6"/>
<reference evidence="1 2" key="1">
    <citation type="submission" date="2020-12" db="EMBL/GenBank/DDBJ databases">
        <title>Draft genome sequence of the commensal strain Corynebacterium tuberculostearicum MFP09/CIP 102622 isolated from human skin.</title>
        <authorList>
            <person name="Boukerb A.M."/>
            <person name="Janvier X."/>
            <person name="Feuilloley M.G.J."/>
            <person name="Groboillot A."/>
        </authorList>
    </citation>
    <scope>NUCLEOTIDE SEQUENCE [LARGE SCALE GENOMIC DNA]</scope>
    <source>
        <strain evidence="1 2">CIP 102622</strain>
    </source>
</reference>
<sequence>MWFDGYHRQFGKRLEEFHAVAIPSMLAELSPEQEEQVTQGSKEFPFGAVLDVLNSKHSYEDKGSRILAISGTWMNAASGSQWALGPLSSTAYSERVGIGVRWGEIAFSPLLNVAENLIDAYPTWPGVLREFAENQEDARDYFSQRLKEI</sequence>
<dbReference type="EMBL" id="JAEHFL010000014">
    <property type="protein sequence ID" value="MBK3428766.1"/>
    <property type="molecule type" value="Genomic_DNA"/>
</dbReference>
<dbReference type="RefSeq" id="WP_200436160.1">
    <property type="nucleotide sequence ID" value="NZ_CP175764.1"/>
</dbReference>